<evidence type="ECO:0000313" key="4">
    <source>
        <dbReference type="EMBL" id="GGG72743.1"/>
    </source>
</evidence>
<feature type="domain" description="Pesticidal crystal protein Cry22Aa Ig-like" evidence="3">
    <location>
        <begin position="528"/>
        <end position="600"/>
    </location>
</feature>
<sequence length="714" mass="78171">MKKKPLIVAASTLLLAGSIATPSMAETKQESFELIATKAKKVARVTGATLEGEDIPNPNQTHTNYGLTATDLGIVWDATTDPDDKKVMIAFGDSYDDGWGGSGGGGDPEGWRGNLLAISKDTDLSDGLSFSSMITKEDDPNYAKEIIHSEHDTSGDGDFTAIPTAGITVGDRHFIHYMQIKNWGANGRWNTNFSEIAYSDDEGQNWTKSDVKWDADSKFAQAAYVKKDGYVYMFGTPAGRFDNAYLARVAEEDMLKKASYEYWDGSGWVENDEEAAAPVIDVPVSELSVQYNSYYDKWIMMYLNENRYAMVMRSSSSLTEGWSAETVVATGEEYPSLYGGFIHPWTNDGKDLYFLMSEWGPYNVVLMKAELDIGKPKPNLVADPSFEDQDSETIEDPWVLEDGEGGVDAALGNSRGGSNNVFLRNTSGWNGITQSVQVEKNTVYELTGFVKTSQNNNAGYFGVRGENGDIIKETKFERNDNYTKQTIRFNSGDNESVTVFTGMWANGDTWVQIDDYLLVEVDPTPPVITLNGEETIEVPLGASFEDPGATADDNLDGDLTDKIQVSGEVNTAIKDTYTLTYTVTDADGNKAEPVTRTVKVTGEDYTLSDTEFTDKNGNPITKLPKDGLVMGTAAIKNNTSNDKTVALAVVLYDKKDNVVNVSGVTKAIKPGVTETFTGGFMMPGNNSGYYAEVFLAKSLTDLEPISDVERIEQK</sequence>
<dbReference type="InterPro" id="IPR025442">
    <property type="entry name" value="DUF4185"/>
</dbReference>
<keyword evidence="1" id="KW-0732">Signal</keyword>
<proteinExistence type="predicted"/>
<organism evidence="4 5">
    <name type="scientific">Virgibacillus oceani</name>
    <dbReference type="NCBI Taxonomy" id="1479511"/>
    <lineage>
        <taxon>Bacteria</taxon>
        <taxon>Bacillati</taxon>
        <taxon>Bacillota</taxon>
        <taxon>Bacilli</taxon>
        <taxon>Bacillales</taxon>
        <taxon>Bacillaceae</taxon>
        <taxon>Virgibacillus</taxon>
    </lineage>
</organism>
<dbReference type="Pfam" id="PF13810">
    <property type="entry name" value="DUF4185"/>
    <property type="match status" value="1"/>
</dbReference>
<dbReference type="Gene3D" id="2.60.120.260">
    <property type="entry name" value="Galactose-binding domain-like"/>
    <property type="match status" value="1"/>
</dbReference>
<evidence type="ECO:0000259" key="2">
    <source>
        <dbReference type="Pfam" id="PF13810"/>
    </source>
</evidence>
<comment type="caution">
    <text evidence="4">The sequence shown here is derived from an EMBL/GenBank/DDBJ whole genome shotgun (WGS) entry which is preliminary data.</text>
</comment>
<accession>A0A917M2C2</accession>
<dbReference type="EMBL" id="BMFR01000005">
    <property type="protein sequence ID" value="GGG72743.1"/>
    <property type="molecule type" value="Genomic_DNA"/>
</dbReference>
<dbReference type="InterPro" id="IPR032179">
    <property type="entry name" value="Cry22Aa_Ig-like"/>
</dbReference>
<dbReference type="Pfam" id="PF16403">
    <property type="entry name" value="Bact_surface_Ig-like"/>
    <property type="match status" value="1"/>
</dbReference>
<protein>
    <recommendedName>
        <fullName evidence="6">DUF4185 domain-containing protein</fullName>
    </recommendedName>
</protein>
<evidence type="ECO:0008006" key="6">
    <source>
        <dbReference type="Google" id="ProtNLM"/>
    </source>
</evidence>
<dbReference type="RefSeq" id="WP_188454905.1">
    <property type="nucleotide sequence ID" value="NZ_BMFR01000005.1"/>
</dbReference>
<name>A0A917M2C2_9BACI</name>
<dbReference type="CDD" id="cd15482">
    <property type="entry name" value="Sialidase_non-viral"/>
    <property type="match status" value="1"/>
</dbReference>
<reference evidence="4" key="1">
    <citation type="journal article" date="2014" name="Int. J. Syst. Evol. Microbiol.">
        <title>Complete genome sequence of Corynebacterium casei LMG S-19264T (=DSM 44701T), isolated from a smear-ripened cheese.</title>
        <authorList>
            <consortium name="US DOE Joint Genome Institute (JGI-PGF)"/>
            <person name="Walter F."/>
            <person name="Albersmeier A."/>
            <person name="Kalinowski J."/>
            <person name="Ruckert C."/>
        </authorList>
    </citation>
    <scope>NUCLEOTIDE SEQUENCE</scope>
    <source>
        <strain evidence="4">CGMCC 1.12754</strain>
    </source>
</reference>
<feature type="chain" id="PRO_5037227433" description="DUF4185 domain-containing protein" evidence="1">
    <location>
        <begin position="26"/>
        <end position="714"/>
    </location>
</feature>
<evidence type="ECO:0000259" key="3">
    <source>
        <dbReference type="Pfam" id="PF16403"/>
    </source>
</evidence>
<dbReference type="Proteomes" id="UP000622860">
    <property type="component" value="Unassembled WGS sequence"/>
</dbReference>
<dbReference type="InterPro" id="IPR013783">
    <property type="entry name" value="Ig-like_fold"/>
</dbReference>
<feature type="signal peptide" evidence="1">
    <location>
        <begin position="1"/>
        <end position="25"/>
    </location>
</feature>
<dbReference type="Gene3D" id="2.60.40.10">
    <property type="entry name" value="Immunoglobulins"/>
    <property type="match status" value="1"/>
</dbReference>
<feature type="domain" description="DUF4185" evidence="2">
    <location>
        <begin position="58"/>
        <end position="368"/>
    </location>
</feature>
<gene>
    <name evidence="4" type="ORF">GCM10011398_16380</name>
</gene>
<dbReference type="AlphaFoldDB" id="A0A917M2C2"/>
<reference evidence="4" key="2">
    <citation type="submission" date="2020-09" db="EMBL/GenBank/DDBJ databases">
        <authorList>
            <person name="Sun Q."/>
            <person name="Zhou Y."/>
        </authorList>
    </citation>
    <scope>NUCLEOTIDE SEQUENCE</scope>
    <source>
        <strain evidence="4">CGMCC 1.12754</strain>
    </source>
</reference>
<keyword evidence="5" id="KW-1185">Reference proteome</keyword>
<evidence type="ECO:0000256" key="1">
    <source>
        <dbReference type="SAM" id="SignalP"/>
    </source>
</evidence>
<dbReference type="Gene3D" id="2.120.10.10">
    <property type="match status" value="1"/>
</dbReference>
<evidence type="ECO:0000313" key="5">
    <source>
        <dbReference type="Proteomes" id="UP000622860"/>
    </source>
</evidence>